<evidence type="ECO:0000256" key="1">
    <source>
        <dbReference type="SAM" id="MobiDB-lite"/>
    </source>
</evidence>
<feature type="region of interest" description="Disordered" evidence="1">
    <location>
        <begin position="191"/>
        <end position="222"/>
    </location>
</feature>
<dbReference type="InterPro" id="IPR045728">
    <property type="entry name" value="DUF6082"/>
</dbReference>
<feature type="transmembrane region" description="Helical" evidence="2">
    <location>
        <begin position="232"/>
        <end position="253"/>
    </location>
</feature>
<comment type="caution">
    <text evidence="3">The sequence shown here is derived from an EMBL/GenBank/DDBJ whole genome shotgun (WGS) entry which is preliminary data.</text>
</comment>
<sequence>MRPLPTTIVLLLAILAVALIGVSPLGLRVFGGQDGEWERLSFIGQTYGAVSALVAGLALVGVAVSLVFQARESRRAVDENRRQAMAELLRMAMEDPDLDECWGPIPEGDDPRARKQQLYTNMIVTQWGTAFRSGALPEARLHAIAKEMFSGPVGRAYWGAARERRLANPAGRAERRFNEILDSAYRSAAATASAAPRRDGREDAARRGPAAKPGAPAGPVCDGRSRVGGGRLLAAFAAGAAAVGGGVAVVRVLKARREPRRWWERAWRG</sequence>
<name>A0A853BN72_9ACTN</name>
<keyword evidence="2" id="KW-0472">Membrane</keyword>
<dbReference type="EMBL" id="JACCFO010000001">
    <property type="protein sequence ID" value="NYI96908.1"/>
    <property type="molecule type" value="Genomic_DNA"/>
</dbReference>
<feature type="compositionally biased region" description="Low complexity" evidence="1">
    <location>
        <begin position="207"/>
        <end position="219"/>
    </location>
</feature>
<feature type="transmembrane region" description="Helical" evidence="2">
    <location>
        <begin position="47"/>
        <end position="68"/>
    </location>
</feature>
<evidence type="ECO:0000313" key="4">
    <source>
        <dbReference type="Proteomes" id="UP000575985"/>
    </source>
</evidence>
<dbReference type="AlphaFoldDB" id="A0A853BN72"/>
<organism evidence="3 4">
    <name type="scientific">Streptomonospora nanhaiensis</name>
    <dbReference type="NCBI Taxonomy" id="1323731"/>
    <lineage>
        <taxon>Bacteria</taxon>
        <taxon>Bacillati</taxon>
        <taxon>Actinomycetota</taxon>
        <taxon>Actinomycetes</taxon>
        <taxon>Streptosporangiales</taxon>
        <taxon>Nocardiopsidaceae</taxon>
        <taxon>Streptomonospora</taxon>
    </lineage>
</organism>
<feature type="compositionally biased region" description="Basic and acidic residues" evidence="1">
    <location>
        <begin position="196"/>
        <end position="206"/>
    </location>
</feature>
<dbReference type="RefSeq" id="WP_338119768.1">
    <property type="nucleotide sequence ID" value="NZ_JACCFO010000001.1"/>
</dbReference>
<evidence type="ECO:0000256" key="2">
    <source>
        <dbReference type="SAM" id="Phobius"/>
    </source>
</evidence>
<evidence type="ECO:0000313" key="3">
    <source>
        <dbReference type="EMBL" id="NYI96908.1"/>
    </source>
</evidence>
<proteinExistence type="predicted"/>
<dbReference type="Pfam" id="PF19560">
    <property type="entry name" value="DUF6082"/>
    <property type="match status" value="1"/>
</dbReference>
<gene>
    <name evidence="3" type="ORF">HNR12_003185</name>
</gene>
<keyword evidence="2" id="KW-1133">Transmembrane helix</keyword>
<protein>
    <submittedName>
        <fullName evidence="3">Plasmid stabilization system protein ParE</fullName>
    </submittedName>
</protein>
<accession>A0A853BN72</accession>
<reference evidence="3 4" key="1">
    <citation type="submission" date="2020-07" db="EMBL/GenBank/DDBJ databases">
        <title>Sequencing the genomes of 1000 actinobacteria strains.</title>
        <authorList>
            <person name="Klenk H.-P."/>
        </authorList>
    </citation>
    <scope>NUCLEOTIDE SEQUENCE [LARGE SCALE GENOMIC DNA]</scope>
    <source>
        <strain evidence="3 4">DSM 45927</strain>
    </source>
</reference>
<keyword evidence="2" id="KW-0812">Transmembrane</keyword>
<keyword evidence="4" id="KW-1185">Reference proteome</keyword>
<dbReference type="Proteomes" id="UP000575985">
    <property type="component" value="Unassembled WGS sequence"/>
</dbReference>